<evidence type="ECO:0000256" key="5">
    <source>
        <dbReference type="ARBA" id="ARBA00022970"/>
    </source>
</evidence>
<evidence type="ECO:0000256" key="6">
    <source>
        <dbReference type="ARBA" id="ARBA00022989"/>
    </source>
</evidence>
<evidence type="ECO:0000256" key="8">
    <source>
        <dbReference type="SAM" id="MobiDB-lite"/>
    </source>
</evidence>
<dbReference type="PANTHER" id="PTHR22950">
    <property type="entry name" value="AMINO ACID TRANSPORTER"/>
    <property type="match status" value="1"/>
</dbReference>
<keyword evidence="5" id="KW-0029">Amino-acid transport</keyword>
<protein>
    <submittedName>
        <fullName evidence="11">Amino acid transporter family</fullName>
    </submittedName>
</protein>
<organism evidence="11 12">
    <name type="scientific">Giardia muris</name>
    <dbReference type="NCBI Taxonomy" id="5742"/>
    <lineage>
        <taxon>Eukaryota</taxon>
        <taxon>Metamonada</taxon>
        <taxon>Diplomonadida</taxon>
        <taxon>Hexamitidae</taxon>
        <taxon>Giardiinae</taxon>
        <taxon>Giardia</taxon>
    </lineage>
</organism>
<evidence type="ECO:0000256" key="4">
    <source>
        <dbReference type="ARBA" id="ARBA00022692"/>
    </source>
</evidence>
<name>A0A4Z1STW4_GIAMU</name>
<dbReference type="OrthoDB" id="438545at2759"/>
<feature type="transmembrane region" description="Helical" evidence="9">
    <location>
        <begin position="387"/>
        <end position="409"/>
    </location>
</feature>
<feature type="transmembrane region" description="Helical" evidence="9">
    <location>
        <begin position="89"/>
        <end position="111"/>
    </location>
</feature>
<evidence type="ECO:0000256" key="9">
    <source>
        <dbReference type="SAM" id="Phobius"/>
    </source>
</evidence>
<evidence type="ECO:0000259" key="10">
    <source>
        <dbReference type="Pfam" id="PF01490"/>
    </source>
</evidence>
<evidence type="ECO:0000256" key="2">
    <source>
        <dbReference type="ARBA" id="ARBA00008066"/>
    </source>
</evidence>
<dbReference type="EMBL" id="VDLU01000002">
    <property type="protein sequence ID" value="TNJ29180.1"/>
    <property type="molecule type" value="Genomic_DNA"/>
</dbReference>
<feature type="domain" description="Amino acid transporter transmembrane" evidence="10">
    <location>
        <begin position="18"/>
        <end position="180"/>
    </location>
</feature>
<feature type="transmembrane region" description="Helical" evidence="9">
    <location>
        <begin position="279"/>
        <end position="302"/>
    </location>
</feature>
<evidence type="ECO:0000256" key="1">
    <source>
        <dbReference type="ARBA" id="ARBA00004141"/>
    </source>
</evidence>
<keyword evidence="4 9" id="KW-0812">Transmembrane</keyword>
<keyword evidence="3" id="KW-0813">Transport</keyword>
<dbReference type="InterPro" id="IPR013057">
    <property type="entry name" value="AA_transpt_TM"/>
</dbReference>
<proteinExistence type="inferred from homology"/>
<keyword evidence="6 9" id="KW-1133">Transmembrane helix</keyword>
<feature type="transmembrane region" description="Helical" evidence="9">
    <location>
        <begin position="21"/>
        <end position="40"/>
    </location>
</feature>
<dbReference type="PANTHER" id="PTHR22950:SF458">
    <property type="entry name" value="SODIUM-COUPLED NEUTRAL AMINO ACID TRANSPORTER 11-RELATED"/>
    <property type="match status" value="1"/>
</dbReference>
<feature type="transmembrane region" description="Helical" evidence="9">
    <location>
        <begin position="156"/>
        <end position="179"/>
    </location>
</feature>
<feature type="transmembrane region" description="Helical" evidence="9">
    <location>
        <begin position="616"/>
        <end position="639"/>
    </location>
</feature>
<keyword evidence="12" id="KW-1185">Reference proteome</keyword>
<evidence type="ECO:0000256" key="7">
    <source>
        <dbReference type="ARBA" id="ARBA00023136"/>
    </source>
</evidence>
<gene>
    <name evidence="11" type="ORF">GMRT_14948</name>
</gene>
<comment type="caution">
    <text evidence="11">The sequence shown here is derived from an EMBL/GenBank/DDBJ whole genome shotgun (WGS) entry which is preliminary data.</text>
</comment>
<feature type="region of interest" description="Disordered" evidence="8">
    <location>
        <begin position="521"/>
        <end position="544"/>
    </location>
</feature>
<evidence type="ECO:0000256" key="3">
    <source>
        <dbReference type="ARBA" id="ARBA00022448"/>
    </source>
</evidence>
<dbReference type="Proteomes" id="UP000315496">
    <property type="component" value="Chromosome 2"/>
</dbReference>
<dbReference type="VEuPathDB" id="GiardiaDB:GMRT_14948"/>
<reference evidence="11 12" key="1">
    <citation type="submission" date="2019-05" db="EMBL/GenBank/DDBJ databases">
        <title>The compact genome of Giardia muris reveals important steps in the evolution of intestinal protozoan parasites.</title>
        <authorList>
            <person name="Xu F."/>
            <person name="Jimenez-Gonzalez A."/>
            <person name="Einarsson E."/>
            <person name="Astvaldsson A."/>
            <person name="Peirasmaki D."/>
            <person name="Eckmann L."/>
            <person name="Andersson J.O."/>
            <person name="Svard S.G."/>
            <person name="Jerlstrom-Hultqvist J."/>
        </authorList>
    </citation>
    <scope>NUCLEOTIDE SEQUENCE [LARGE SCALE GENOMIC DNA]</scope>
    <source>
        <strain evidence="11 12">Roberts-Thomson</strain>
    </source>
</reference>
<feature type="transmembrane region" description="Helical" evidence="9">
    <location>
        <begin position="46"/>
        <end position="68"/>
    </location>
</feature>
<evidence type="ECO:0000313" key="12">
    <source>
        <dbReference type="Proteomes" id="UP000315496"/>
    </source>
</evidence>
<dbReference type="GO" id="GO:0015179">
    <property type="term" value="F:L-amino acid transmembrane transporter activity"/>
    <property type="evidence" value="ECO:0007669"/>
    <property type="project" value="TreeGrafter"/>
</dbReference>
<comment type="subcellular location">
    <subcellularLocation>
        <location evidence="1">Membrane</location>
        <topology evidence="1">Multi-pass membrane protein</topology>
    </subcellularLocation>
</comment>
<dbReference type="Pfam" id="PF01490">
    <property type="entry name" value="Aa_trans"/>
    <property type="match status" value="2"/>
</dbReference>
<dbReference type="GO" id="GO:0016020">
    <property type="term" value="C:membrane"/>
    <property type="evidence" value="ECO:0007669"/>
    <property type="project" value="UniProtKB-SubCell"/>
</dbReference>
<evidence type="ECO:0000313" key="11">
    <source>
        <dbReference type="EMBL" id="TNJ29180.1"/>
    </source>
</evidence>
<comment type="similarity">
    <text evidence="2">Belongs to the amino acid/polyamine transporter 2 family.</text>
</comment>
<sequence length="651" mass="71157">MPRSLCPRTPRQAHDTYETTLTLSNTMFGAAILTFPYTVYRVGWLISIPLIALAFGYSIFGFNAIIDAAHFTQERSIKGILQSVLGPRVALCVDVCMVVHMVGILIVYVSVGSDYVHSAIEGFSHGALDFSTEYIKIIVGVILIPLAFLRNVSRLSFIASVAAFLVVLTVCSVVVYFFISVAKHEVRYAGTTEGQVSEAARALDASLMTCPTEGCKVSFPSPLNSIFPAHGVAWMAVLEIIRRLSVFMPLFGCQVSIAPLFGDLKGSPAQKRLVFKRSLLISAIFVLTLQVLNAGSGVLMFADKLQPNILMTFPSAEIYMTVVKLLYAGVVLIIMVLKLLPLRIAVLSWFSLKKDEGRGKLAFYLIGLGTIVIAVILSIFVPNIDTVFNSVSALFGIVTYWLLPLFLLYKRPYLEANSKAPVQSLVSSANGSIVEDETGPSDTPGVGFLAFLGFSMVQARAVDRAFRGLPRERILAADDLTLIRRIEAKYTGHRSLPASDPDEEDITFAQQNIEAIAHTSAEPSELSQFPEDSRSSSKVAKLLNKSHRRRNSVSELKPTYNYKIAASSSGQDEGEEAIEENDQDERAALLGLPTTEVEHQNNTSKLVAKMTRGRKAAAIVAATIIVLLNGCAFFLSTFVDTDTFEFVFSDK</sequence>
<accession>A0A4Z1STW4</accession>
<keyword evidence="7 9" id="KW-0472">Membrane</keyword>
<feature type="domain" description="Amino acid transporter transmembrane" evidence="10">
    <location>
        <begin position="241"/>
        <end position="411"/>
    </location>
</feature>
<feature type="transmembrane region" description="Helical" evidence="9">
    <location>
        <begin position="361"/>
        <end position="381"/>
    </location>
</feature>
<dbReference type="AlphaFoldDB" id="A0A4Z1STW4"/>
<feature type="transmembrane region" description="Helical" evidence="9">
    <location>
        <begin position="322"/>
        <end position="340"/>
    </location>
</feature>